<proteinExistence type="inferred from homology"/>
<evidence type="ECO:0000256" key="6">
    <source>
        <dbReference type="ARBA" id="ARBA00022989"/>
    </source>
</evidence>
<dbReference type="EMBL" id="BAAADO010000004">
    <property type="protein sequence ID" value="GAA0494205.1"/>
    <property type="molecule type" value="Genomic_DNA"/>
</dbReference>
<keyword evidence="7 8" id="KW-0472">Membrane</keyword>
<dbReference type="InterPro" id="IPR002549">
    <property type="entry name" value="AI-2E-like"/>
</dbReference>
<comment type="subcellular location">
    <subcellularLocation>
        <location evidence="1">Cell membrane</location>
        <topology evidence="1">Multi-pass membrane protein</topology>
    </subcellularLocation>
</comment>
<evidence type="ECO:0000256" key="3">
    <source>
        <dbReference type="ARBA" id="ARBA00022448"/>
    </source>
</evidence>
<dbReference type="RefSeq" id="WP_343840659.1">
    <property type="nucleotide sequence ID" value="NZ_BAAADO010000004.1"/>
</dbReference>
<feature type="transmembrane region" description="Helical" evidence="8">
    <location>
        <begin position="281"/>
        <end position="302"/>
    </location>
</feature>
<keyword evidence="10" id="KW-1185">Reference proteome</keyword>
<organism evidence="9 10">
    <name type="scientific">Salinibacillus aidingensis</name>
    <dbReference type="NCBI Taxonomy" id="237684"/>
    <lineage>
        <taxon>Bacteria</taxon>
        <taxon>Bacillati</taxon>
        <taxon>Bacillota</taxon>
        <taxon>Bacilli</taxon>
        <taxon>Bacillales</taxon>
        <taxon>Bacillaceae</taxon>
        <taxon>Salinibacillus</taxon>
    </lineage>
</organism>
<comment type="similarity">
    <text evidence="2">Belongs to the autoinducer-2 exporter (AI-2E) (TC 2.A.86) family.</text>
</comment>
<sequence>MMDLTKTKWFRVCIGIILFLTIIWLINEVQFVFTPVVVFFQTLFIPFLLGGILFYLFRPFIHLLEKIKVPRKLGILLLYLIFIGLLTFIISVIAPVVHQQFSNLIDNIPEMVDVVEQGITYWQANQEMLPQYVKDAIDYVSTRLEDILMSTGNYIGSVLGNVVSFIVSLVIVPFILFYLLSDQEKFVPNVTRYFSKTQSHQIREVLGDMDKAIASYIQGQLIVSSFVGIVLFIGYLIIGLDYSLLLALFGMVTNVIPFLGPFLAAIPAVIAGWFQDPIMSLYVIIVMVVAQQAESNLISPVVMGKSLNVHPLTIILLVLVGGNLAGVLGMILIIPSYAVGKVIVQHIYRLWNIHKQTKVEKA</sequence>
<feature type="transmembrane region" description="Helical" evidence="8">
    <location>
        <begin position="314"/>
        <end position="339"/>
    </location>
</feature>
<gene>
    <name evidence="9" type="ORF">GCM10008986_20920</name>
</gene>
<feature type="transmembrane region" description="Helical" evidence="8">
    <location>
        <begin position="221"/>
        <end position="238"/>
    </location>
</feature>
<name>A0ABN1BC90_9BACI</name>
<keyword evidence="5 8" id="KW-0812">Transmembrane</keyword>
<evidence type="ECO:0000313" key="9">
    <source>
        <dbReference type="EMBL" id="GAA0494205.1"/>
    </source>
</evidence>
<keyword evidence="4" id="KW-1003">Cell membrane</keyword>
<feature type="transmembrane region" description="Helical" evidence="8">
    <location>
        <begin position="244"/>
        <end position="274"/>
    </location>
</feature>
<dbReference type="PANTHER" id="PTHR21716">
    <property type="entry name" value="TRANSMEMBRANE PROTEIN"/>
    <property type="match status" value="1"/>
</dbReference>
<evidence type="ECO:0000256" key="5">
    <source>
        <dbReference type="ARBA" id="ARBA00022692"/>
    </source>
</evidence>
<evidence type="ECO:0000256" key="2">
    <source>
        <dbReference type="ARBA" id="ARBA00009773"/>
    </source>
</evidence>
<keyword evidence="3" id="KW-0813">Transport</keyword>
<accession>A0ABN1BC90</accession>
<comment type="caution">
    <text evidence="9">The sequence shown here is derived from an EMBL/GenBank/DDBJ whole genome shotgun (WGS) entry which is preliminary data.</text>
</comment>
<evidence type="ECO:0000256" key="7">
    <source>
        <dbReference type="ARBA" id="ARBA00023136"/>
    </source>
</evidence>
<protein>
    <submittedName>
        <fullName evidence="9">AI-2E family transporter</fullName>
    </submittedName>
</protein>
<evidence type="ECO:0000256" key="4">
    <source>
        <dbReference type="ARBA" id="ARBA00022475"/>
    </source>
</evidence>
<feature type="transmembrane region" description="Helical" evidence="8">
    <location>
        <begin position="76"/>
        <end position="97"/>
    </location>
</feature>
<feature type="transmembrane region" description="Helical" evidence="8">
    <location>
        <begin position="32"/>
        <end position="56"/>
    </location>
</feature>
<evidence type="ECO:0000313" key="10">
    <source>
        <dbReference type="Proteomes" id="UP001500880"/>
    </source>
</evidence>
<reference evidence="9 10" key="1">
    <citation type="journal article" date="2019" name="Int. J. Syst. Evol. Microbiol.">
        <title>The Global Catalogue of Microorganisms (GCM) 10K type strain sequencing project: providing services to taxonomists for standard genome sequencing and annotation.</title>
        <authorList>
            <consortium name="The Broad Institute Genomics Platform"/>
            <consortium name="The Broad Institute Genome Sequencing Center for Infectious Disease"/>
            <person name="Wu L."/>
            <person name="Ma J."/>
        </authorList>
    </citation>
    <scope>NUCLEOTIDE SEQUENCE [LARGE SCALE GENOMIC DNA]</scope>
    <source>
        <strain evidence="9 10">JCM 12389</strain>
    </source>
</reference>
<dbReference type="PANTHER" id="PTHR21716:SF53">
    <property type="entry name" value="PERMEASE PERM-RELATED"/>
    <property type="match status" value="1"/>
</dbReference>
<keyword evidence="6 8" id="KW-1133">Transmembrane helix</keyword>
<dbReference type="Proteomes" id="UP001500880">
    <property type="component" value="Unassembled WGS sequence"/>
</dbReference>
<feature type="transmembrane region" description="Helical" evidence="8">
    <location>
        <begin position="9"/>
        <end position="26"/>
    </location>
</feature>
<feature type="transmembrane region" description="Helical" evidence="8">
    <location>
        <begin position="158"/>
        <end position="180"/>
    </location>
</feature>
<evidence type="ECO:0000256" key="8">
    <source>
        <dbReference type="SAM" id="Phobius"/>
    </source>
</evidence>
<dbReference type="Pfam" id="PF01594">
    <property type="entry name" value="AI-2E_transport"/>
    <property type="match status" value="1"/>
</dbReference>
<evidence type="ECO:0000256" key="1">
    <source>
        <dbReference type="ARBA" id="ARBA00004651"/>
    </source>
</evidence>